<dbReference type="RefSeq" id="WP_420070435.1">
    <property type="nucleotide sequence ID" value="NZ_JBCHKQ010000021.1"/>
</dbReference>
<accession>A0ABU9UG70</accession>
<evidence type="ECO:0000313" key="1">
    <source>
        <dbReference type="EMBL" id="MEM5948985.1"/>
    </source>
</evidence>
<sequence length="194" mass="22909">MMEILGYVLYPGQEDYKTRWIKEEDYDEVVCEECHSLLVDDYFNDDVKLQKMKYDFLWVADGANIFVTEKVKQFIIDNGYTGIELRPLRTMEGVYNLKCNNLITIEKELLDYGKKCNKCGEYTSITTGQYSIFYKNKWYYTYVKEKVKDGFFITDLKFGEHTYKSPELIIGTETYKKMKKAHLKGFIAAPLVKE</sequence>
<keyword evidence="2" id="KW-1185">Reference proteome</keyword>
<protein>
    <submittedName>
        <fullName evidence="1">Uncharacterized protein</fullName>
    </submittedName>
</protein>
<gene>
    <name evidence="1" type="ORF">WKV44_10600</name>
</gene>
<reference evidence="1 2" key="1">
    <citation type="submission" date="2024-03" db="EMBL/GenBank/DDBJ databases">
        <title>Ignisphaera cupida sp. nov., a hyperthermophilic hydrolytic archaeon from a hot spring of Kamchatka, and proposal of Ignisphaeraceae fam. nov.</title>
        <authorList>
            <person name="Podosokorskaya O.A."/>
            <person name="Elcheninov A.G."/>
            <person name="Maltseva A.I."/>
            <person name="Zayulina K.S."/>
            <person name="Novikov A."/>
            <person name="Merkel A.Y."/>
        </authorList>
    </citation>
    <scope>NUCLEOTIDE SEQUENCE [LARGE SCALE GENOMIC DNA]</scope>
    <source>
        <strain evidence="1 2">38H-sp</strain>
    </source>
</reference>
<proteinExistence type="predicted"/>
<dbReference type="Proteomes" id="UP001466331">
    <property type="component" value="Unassembled WGS sequence"/>
</dbReference>
<name>A0ABU9UG70_9SPIR</name>
<comment type="caution">
    <text evidence="1">The sequence shown here is derived from an EMBL/GenBank/DDBJ whole genome shotgun (WGS) entry which is preliminary data.</text>
</comment>
<organism evidence="1 2">
    <name type="scientific">Rarispira pelagica</name>
    <dbReference type="NCBI Taxonomy" id="3141764"/>
    <lineage>
        <taxon>Bacteria</taxon>
        <taxon>Pseudomonadati</taxon>
        <taxon>Spirochaetota</taxon>
        <taxon>Spirochaetia</taxon>
        <taxon>Winmispirales</taxon>
        <taxon>Winmispiraceae</taxon>
        <taxon>Rarispira</taxon>
    </lineage>
</organism>
<evidence type="ECO:0000313" key="2">
    <source>
        <dbReference type="Proteomes" id="UP001466331"/>
    </source>
</evidence>
<dbReference type="EMBL" id="JBCHKQ010000021">
    <property type="protein sequence ID" value="MEM5948985.1"/>
    <property type="molecule type" value="Genomic_DNA"/>
</dbReference>